<dbReference type="RefSeq" id="WP_138645226.1">
    <property type="nucleotide sequence ID" value="NZ_VCKW01000049.1"/>
</dbReference>
<dbReference type="InterPro" id="IPR003439">
    <property type="entry name" value="ABC_transporter-like_ATP-bd"/>
</dbReference>
<evidence type="ECO:0000259" key="3">
    <source>
        <dbReference type="PROSITE" id="PS50893"/>
    </source>
</evidence>
<dbReference type="CDD" id="cd03230">
    <property type="entry name" value="ABC_DR_subfamily_A"/>
    <property type="match status" value="1"/>
</dbReference>
<evidence type="ECO:0000256" key="1">
    <source>
        <dbReference type="ARBA" id="ARBA00022741"/>
    </source>
</evidence>
<dbReference type="PANTHER" id="PTHR43038:SF3">
    <property type="entry name" value="ABC TRANSPORTER G FAMILY MEMBER 20 ISOFORM X1"/>
    <property type="match status" value="1"/>
</dbReference>
<gene>
    <name evidence="4" type="ORF">ETD83_12285</name>
</gene>
<name>A0A5C4JDN3_9ACTN</name>
<dbReference type="AlphaFoldDB" id="A0A5C4JDN3"/>
<keyword evidence="1" id="KW-0547">Nucleotide-binding</keyword>
<dbReference type="PROSITE" id="PS00211">
    <property type="entry name" value="ABC_TRANSPORTER_1"/>
    <property type="match status" value="1"/>
</dbReference>
<dbReference type="OrthoDB" id="9804819at2"/>
<dbReference type="Gene3D" id="3.40.50.300">
    <property type="entry name" value="P-loop containing nucleotide triphosphate hydrolases"/>
    <property type="match status" value="1"/>
</dbReference>
<dbReference type="PANTHER" id="PTHR43038">
    <property type="entry name" value="ATP-BINDING CASSETTE, SUB-FAMILY H, MEMBER 1"/>
    <property type="match status" value="1"/>
</dbReference>
<dbReference type="SUPFAM" id="SSF52540">
    <property type="entry name" value="P-loop containing nucleoside triphosphate hydrolases"/>
    <property type="match status" value="1"/>
</dbReference>
<dbReference type="PROSITE" id="PS50893">
    <property type="entry name" value="ABC_TRANSPORTER_2"/>
    <property type="match status" value="1"/>
</dbReference>
<dbReference type="EMBL" id="VCKW01000049">
    <property type="protein sequence ID" value="TMR02593.1"/>
    <property type="molecule type" value="Genomic_DNA"/>
</dbReference>
<organism evidence="4 5">
    <name type="scientific">Actinomadura soli</name>
    <dbReference type="NCBI Taxonomy" id="2508997"/>
    <lineage>
        <taxon>Bacteria</taxon>
        <taxon>Bacillati</taxon>
        <taxon>Actinomycetota</taxon>
        <taxon>Actinomycetes</taxon>
        <taxon>Streptosporangiales</taxon>
        <taxon>Thermomonosporaceae</taxon>
        <taxon>Actinomadura</taxon>
    </lineage>
</organism>
<keyword evidence="5" id="KW-1185">Reference proteome</keyword>
<proteinExistence type="predicted"/>
<dbReference type="InterPro" id="IPR017871">
    <property type="entry name" value="ABC_transporter-like_CS"/>
</dbReference>
<dbReference type="GO" id="GO:0016887">
    <property type="term" value="F:ATP hydrolysis activity"/>
    <property type="evidence" value="ECO:0007669"/>
    <property type="project" value="InterPro"/>
</dbReference>
<dbReference type="Proteomes" id="UP000309174">
    <property type="component" value="Unassembled WGS sequence"/>
</dbReference>
<evidence type="ECO:0000313" key="5">
    <source>
        <dbReference type="Proteomes" id="UP000309174"/>
    </source>
</evidence>
<reference evidence="4 5" key="1">
    <citation type="submission" date="2019-05" db="EMBL/GenBank/DDBJ databases">
        <title>Draft genome sequence of Actinomadura sp. 14C53.</title>
        <authorList>
            <person name="Saricaoglu S."/>
            <person name="Isik K."/>
        </authorList>
    </citation>
    <scope>NUCLEOTIDE SEQUENCE [LARGE SCALE GENOMIC DNA]</scope>
    <source>
        <strain evidence="4 5">14C53</strain>
    </source>
</reference>
<dbReference type="SMART" id="SM00382">
    <property type="entry name" value="AAA"/>
    <property type="match status" value="1"/>
</dbReference>
<accession>A0A5C4JDN3</accession>
<dbReference type="Pfam" id="PF00005">
    <property type="entry name" value="ABC_tran"/>
    <property type="match status" value="1"/>
</dbReference>
<evidence type="ECO:0000313" key="4">
    <source>
        <dbReference type="EMBL" id="TMR02593.1"/>
    </source>
</evidence>
<protein>
    <submittedName>
        <fullName evidence="4">ABC transporter ATP-binding protein</fullName>
    </submittedName>
</protein>
<evidence type="ECO:0000256" key="2">
    <source>
        <dbReference type="ARBA" id="ARBA00022840"/>
    </source>
</evidence>
<dbReference type="InterPro" id="IPR027417">
    <property type="entry name" value="P-loop_NTPase"/>
</dbReference>
<dbReference type="GO" id="GO:0005524">
    <property type="term" value="F:ATP binding"/>
    <property type="evidence" value="ECO:0007669"/>
    <property type="project" value="UniProtKB-KW"/>
</dbReference>
<sequence length="243" mass="26424">MSESAVRIRDLVVYRGGALVLDGIDLDVAPGTVTGLVGPSGSGKTTLLRCVVGVQKIKSGRVTVLGRPAGTAALRHEVSYLTQSPTVYGDLTVEENVRHFAALYRRSKRDAAIVIERVGLSPKSRQLVRKLSGGQQTRANLACALVAAPRMLVLDEPTVGQDPLLRRELWTHFHNIARAEGTTIVVSSHVMDEAARCDRILLMRTGKIIADDTPEMIRKETQTDDLDEAFLRLIEAPVAVPQV</sequence>
<dbReference type="InterPro" id="IPR003593">
    <property type="entry name" value="AAA+_ATPase"/>
</dbReference>
<feature type="domain" description="ABC transporter" evidence="3">
    <location>
        <begin position="6"/>
        <end position="230"/>
    </location>
</feature>
<comment type="caution">
    <text evidence="4">The sequence shown here is derived from an EMBL/GenBank/DDBJ whole genome shotgun (WGS) entry which is preliminary data.</text>
</comment>
<keyword evidence="2 4" id="KW-0067">ATP-binding</keyword>